<feature type="domain" description="DUF2264" evidence="1">
    <location>
        <begin position="19"/>
        <end position="360"/>
    </location>
</feature>
<dbReference type="EMBL" id="JAUSSU010000008">
    <property type="protein sequence ID" value="MDQ0114601.1"/>
    <property type="molecule type" value="Genomic_DNA"/>
</dbReference>
<comment type="caution">
    <text evidence="3">The sequence shown here is derived from an EMBL/GenBank/DDBJ whole genome shotgun (WGS) entry which is preliminary data.</text>
</comment>
<reference evidence="3 4" key="1">
    <citation type="submission" date="2023-07" db="EMBL/GenBank/DDBJ databases">
        <title>Sorghum-associated microbial communities from plants grown in Nebraska, USA.</title>
        <authorList>
            <person name="Schachtman D."/>
        </authorList>
    </citation>
    <scope>NUCLEOTIDE SEQUENCE [LARGE SCALE GENOMIC DNA]</scope>
    <source>
        <strain evidence="3 4">CC482</strain>
    </source>
</reference>
<organism evidence="3 4">
    <name type="scientific">Paenibacillus harenae</name>
    <dbReference type="NCBI Taxonomy" id="306543"/>
    <lineage>
        <taxon>Bacteria</taxon>
        <taxon>Bacillati</taxon>
        <taxon>Bacillota</taxon>
        <taxon>Bacilli</taxon>
        <taxon>Bacillales</taxon>
        <taxon>Paenibacillaceae</taxon>
        <taxon>Paenibacillus</taxon>
    </lineage>
</organism>
<evidence type="ECO:0000259" key="2">
    <source>
        <dbReference type="Pfam" id="PF20938"/>
    </source>
</evidence>
<dbReference type="Pfam" id="PF10022">
    <property type="entry name" value="DUF2264"/>
    <property type="match status" value="1"/>
</dbReference>
<dbReference type="RefSeq" id="WP_373459698.1">
    <property type="nucleotide sequence ID" value="NZ_JAUSSU010000008.1"/>
</dbReference>
<dbReference type="Proteomes" id="UP001229346">
    <property type="component" value="Unassembled WGS sequence"/>
</dbReference>
<dbReference type="PANTHER" id="PTHR35339:SF4">
    <property type="entry name" value="LINALOOL DEHYDRATASE_ISOMERASE DOMAIN-CONTAINING PROTEIN"/>
    <property type="match status" value="1"/>
</dbReference>
<evidence type="ECO:0000313" key="4">
    <source>
        <dbReference type="Proteomes" id="UP001229346"/>
    </source>
</evidence>
<dbReference type="Pfam" id="PF20938">
    <property type="entry name" value="DUF2264_C"/>
    <property type="match status" value="1"/>
</dbReference>
<dbReference type="InterPro" id="IPR016624">
    <property type="entry name" value="UCP014753"/>
</dbReference>
<dbReference type="InterPro" id="IPR049237">
    <property type="entry name" value="DUF2264_C"/>
</dbReference>
<protein>
    <recommendedName>
        <fullName evidence="5">DUF2264 domain-containing protein</fullName>
    </recommendedName>
</protein>
<name>A0ABT9U4M4_PAEHA</name>
<feature type="domain" description="DUF2264" evidence="2">
    <location>
        <begin position="371"/>
        <end position="601"/>
    </location>
</feature>
<proteinExistence type="predicted"/>
<gene>
    <name evidence="3" type="ORF">J2T15_004057</name>
</gene>
<dbReference type="PANTHER" id="PTHR35339">
    <property type="entry name" value="LINALOOL DEHYDRATASE_ISOMERASE DOMAIN-CONTAINING PROTEIN"/>
    <property type="match status" value="1"/>
</dbReference>
<evidence type="ECO:0008006" key="5">
    <source>
        <dbReference type="Google" id="ProtNLM"/>
    </source>
</evidence>
<evidence type="ECO:0000313" key="3">
    <source>
        <dbReference type="EMBL" id="MDQ0114601.1"/>
    </source>
</evidence>
<keyword evidence="4" id="KW-1185">Reference proteome</keyword>
<sequence length="630" mass="70541">MSMGKKSAQLPIASNPLATRADMQEAMRQLCEPLVPYYSEGKAHLKLGETGSGCTSETAEMEGFSRVLWGLAPLASGGGDSALWDIYREGIRNGTNPGHAEYWGVVNDYDQKLVEMASFGLAMALAPEQVWQPLSEAEKGRFYDWFNQINGRTVYDCNWLFFLVMVNLGFKKLGLPYDREQMDANLDRIDEFYLSDGWYSDGIGGHCDYYGPFAIHYYGLIYADWMGEEDPKRAALYKERAAAFAKDFIYWFAGDGSALPYGRSLTYRFSQAAFWSVLAYAGVEVFPYGVMKGIVLRHLRWWFAQPIFEADGRLSIGYAYPNLVMAENYNAPGSPYWAFKTFLPLALPEEHPFWQAEELPLPELGERSVQQSPHLIIQRQEASDHIVAFNAGHPSTNEHTHTAAKYEKFAYSNRFGFSVPRAEWGLAQGAYDSILALSEGDRIYRVKRKAERSTIGDGVIHTVWKPWHDVEVRTWLVVGAPWHVRIHRIASSRYLDAADGGYALGVEDRKGKRTLQESKDEGGALAVSARGASGIRLLYGGGQAELVHPNANTNVMYARTVIPTVTASLQPGVHWMATGIYGNPGDERDNCTEDWEQAPRVVLENGSFNVYIGGHSIYKLTNVGIERIEA</sequence>
<dbReference type="InterPro" id="IPR049349">
    <property type="entry name" value="DUF2264_N"/>
</dbReference>
<accession>A0ABT9U4M4</accession>
<evidence type="ECO:0000259" key="1">
    <source>
        <dbReference type="Pfam" id="PF10022"/>
    </source>
</evidence>
<dbReference type="PIRSF" id="PIRSF014753">
    <property type="entry name" value="UCP014753"/>
    <property type="match status" value="1"/>
</dbReference>